<keyword evidence="1" id="KW-0175">Coiled coil</keyword>
<feature type="compositionally biased region" description="Acidic residues" evidence="2">
    <location>
        <begin position="166"/>
        <end position="177"/>
    </location>
</feature>
<evidence type="ECO:0000313" key="3">
    <source>
        <dbReference type="EMBL" id="RPA82343.1"/>
    </source>
</evidence>
<feature type="compositionally biased region" description="Basic and acidic residues" evidence="2">
    <location>
        <begin position="234"/>
        <end position="276"/>
    </location>
</feature>
<protein>
    <submittedName>
        <fullName evidence="3">Uncharacterized protein</fullName>
    </submittedName>
</protein>
<dbReference type="Proteomes" id="UP000275078">
    <property type="component" value="Unassembled WGS sequence"/>
</dbReference>
<dbReference type="EMBL" id="ML119672">
    <property type="protein sequence ID" value="RPA82343.1"/>
    <property type="molecule type" value="Genomic_DNA"/>
</dbReference>
<keyword evidence="4" id="KW-1185">Reference proteome</keyword>
<evidence type="ECO:0000256" key="2">
    <source>
        <dbReference type="SAM" id="MobiDB-lite"/>
    </source>
</evidence>
<proteinExistence type="predicted"/>
<organism evidence="3 4">
    <name type="scientific">Ascobolus immersus RN42</name>
    <dbReference type="NCBI Taxonomy" id="1160509"/>
    <lineage>
        <taxon>Eukaryota</taxon>
        <taxon>Fungi</taxon>
        <taxon>Dikarya</taxon>
        <taxon>Ascomycota</taxon>
        <taxon>Pezizomycotina</taxon>
        <taxon>Pezizomycetes</taxon>
        <taxon>Pezizales</taxon>
        <taxon>Ascobolaceae</taxon>
        <taxon>Ascobolus</taxon>
    </lineage>
</organism>
<dbReference type="AlphaFoldDB" id="A0A3N4I8D4"/>
<accession>A0A3N4I8D4</accession>
<name>A0A3N4I8D4_ASCIM</name>
<feature type="coiled-coil region" evidence="1">
    <location>
        <begin position="356"/>
        <end position="409"/>
    </location>
</feature>
<gene>
    <name evidence="3" type="ORF">BJ508DRAFT_344547</name>
</gene>
<evidence type="ECO:0000256" key="1">
    <source>
        <dbReference type="SAM" id="Coils"/>
    </source>
</evidence>
<feature type="compositionally biased region" description="Acidic residues" evidence="2">
    <location>
        <begin position="203"/>
        <end position="215"/>
    </location>
</feature>
<reference evidence="3 4" key="1">
    <citation type="journal article" date="2018" name="Nat. Ecol. Evol.">
        <title>Pezizomycetes genomes reveal the molecular basis of ectomycorrhizal truffle lifestyle.</title>
        <authorList>
            <person name="Murat C."/>
            <person name="Payen T."/>
            <person name="Noel B."/>
            <person name="Kuo A."/>
            <person name="Morin E."/>
            <person name="Chen J."/>
            <person name="Kohler A."/>
            <person name="Krizsan K."/>
            <person name="Balestrini R."/>
            <person name="Da Silva C."/>
            <person name="Montanini B."/>
            <person name="Hainaut M."/>
            <person name="Levati E."/>
            <person name="Barry K.W."/>
            <person name="Belfiori B."/>
            <person name="Cichocki N."/>
            <person name="Clum A."/>
            <person name="Dockter R.B."/>
            <person name="Fauchery L."/>
            <person name="Guy J."/>
            <person name="Iotti M."/>
            <person name="Le Tacon F."/>
            <person name="Lindquist E.A."/>
            <person name="Lipzen A."/>
            <person name="Malagnac F."/>
            <person name="Mello A."/>
            <person name="Molinier V."/>
            <person name="Miyauchi S."/>
            <person name="Poulain J."/>
            <person name="Riccioni C."/>
            <person name="Rubini A."/>
            <person name="Sitrit Y."/>
            <person name="Splivallo R."/>
            <person name="Traeger S."/>
            <person name="Wang M."/>
            <person name="Zifcakova L."/>
            <person name="Wipf D."/>
            <person name="Zambonelli A."/>
            <person name="Paolocci F."/>
            <person name="Nowrousian M."/>
            <person name="Ottonello S."/>
            <person name="Baldrian P."/>
            <person name="Spatafora J.W."/>
            <person name="Henrissat B."/>
            <person name="Nagy L.G."/>
            <person name="Aury J.M."/>
            <person name="Wincker P."/>
            <person name="Grigoriev I.V."/>
            <person name="Bonfante P."/>
            <person name="Martin F.M."/>
        </authorList>
    </citation>
    <scope>NUCLEOTIDE SEQUENCE [LARGE SCALE GENOMIC DNA]</scope>
    <source>
        <strain evidence="3 4">RN42</strain>
    </source>
</reference>
<sequence>MSFLKKELEKVKDILDETSHLLWETGMNIKEYPSGCEKQPHLSAPAMAIHWDTFWELKETQEELDLEFEKIPTEYAAYKSQRIWKRIKNYDARKEKKNGVRLLELVARSNNLEMAAGFVHKQQERAFKLRKYAQRGLEEELDGKFTGMVENRDQQVGMDDTGGESSDWDTSDSEDSDWGASSWGDASEGSSVDQDTVEKDPGQEETDEKETDESEPAIVTRFETLNSCIAGETSGRDKSDEKSQPGKTLDEKEPAENGRDERETGENGPEEKEKDIGCINLTANLERLKGQRKGEIEVELQEKRCRAVEELCHNVLQSASSSGPDSWDKFWGLKNRLKSLEGECEKAFERYNSCKRPGLKERKENLDKRKAKLKELEATFDSRNLMRRANILEAAVERLLEEEEAATAMRIERGRDVWKTKDILKDEFPCSPTSRCGGCRDVDEFKRRLELGV</sequence>
<evidence type="ECO:0000313" key="4">
    <source>
        <dbReference type="Proteomes" id="UP000275078"/>
    </source>
</evidence>
<feature type="region of interest" description="Disordered" evidence="2">
    <location>
        <begin position="143"/>
        <end position="277"/>
    </location>
</feature>